<proteinExistence type="predicted"/>
<reference evidence="2" key="1">
    <citation type="submission" date="2016-06" db="EMBL/GenBank/DDBJ databases">
        <authorList>
            <person name="Varghese N."/>
            <person name="Submissions Spin"/>
        </authorList>
    </citation>
    <scope>NUCLEOTIDE SEQUENCE [LARGE SCALE GENOMIC DNA]</scope>
    <source>
        <strain evidence="2">DSM 43817</strain>
    </source>
</reference>
<gene>
    <name evidence="1" type="ORF">GA0074692_1466</name>
</gene>
<sequence length="541" mass="54943">MSALTGTGHLVRLVLRRDRIRLAFWLVGTPLLTAALAASVAGIYAGERDRIGYATTAAASLVARAFNGPVGGPSLGSVVFAESYLTLAVLTALLSTFAVVRHTRQNEETGRAELLGAAVLGRYASLTAALLVTVAANLLTAALVALALVGAGLPAGGSVATAAAVATVGISFAAVAAVTAQLSGTSRGANALAAAVVGVAFALRAAGDVFGDITPDGLRVVSAWPAWLSPLGWATQIRPYDHERWWVLLLPAALLAVAALAAYLLTNRRDLGAGLLAIRRGPAVAPRGLLSPFGLAWRLQRAALLGWAVGVAVLGFAMGLAADEVQNMIGENAAAAEAIGQLGGGANLVDAYLTAMLGIFALTIGAYVVQSVLRTRTEETDGTLEALLATPVGRPRWLAGHLATTVLGATGLMVLAGVSTGAGYATVAGDPVGRIGELTGAALVRVPALLVLAGVVVLFFGLLPRAAVPLSWATLIVFLLLGQLGAVLELPQVMLDLSPYTHVPALPATDLTVLPLAVLTGIAVLLLAAGLAGFRRRDLTG</sequence>
<dbReference type="Proteomes" id="UP000198959">
    <property type="component" value="Unassembled WGS sequence"/>
</dbReference>
<evidence type="ECO:0000313" key="1">
    <source>
        <dbReference type="EMBL" id="SCL22830.1"/>
    </source>
</evidence>
<evidence type="ECO:0000313" key="2">
    <source>
        <dbReference type="Proteomes" id="UP000198959"/>
    </source>
</evidence>
<dbReference type="EMBL" id="FMHW01000002">
    <property type="protein sequence ID" value="SCL22830.1"/>
    <property type="molecule type" value="Genomic_DNA"/>
</dbReference>
<dbReference type="STRING" id="145854.GA0074692_1466"/>
<organism evidence="1 2">
    <name type="scientific">Micromonospora pallida</name>
    <dbReference type="NCBI Taxonomy" id="145854"/>
    <lineage>
        <taxon>Bacteria</taxon>
        <taxon>Bacillati</taxon>
        <taxon>Actinomycetota</taxon>
        <taxon>Actinomycetes</taxon>
        <taxon>Micromonosporales</taxon>
        <taxon>Micromonosporaceae</taxon>
        <taxon>Micromonospora</taxon>
    </lineage>
</organism>
<dbReference type="OrthoDB" id="2014935at2"/>
<dbReference type="AlphaFoldDB" id="A0A1C6S0K7"/>
<accession>A0A1C6S0K7</accession>
<dbReference type="RefSeq" id="WP_091640646.1">
    <property type="nucleotide sequence ID" value="NZ_FMHW01000002.1"/>
</dbReference>
<name>A0A1C6S0K7_9ACTN</name>
<protein>
    <submittedName>
        <fullName evidence="1">ABC-2 type transport system permease protein</fullName>
    </submittedName>
</protein>
<keyword evidence="2" id="KW-1185">Reference proteome</keyword>